<sequence length="116" mass="12997">MLASIDHVTAKCLLDDVLPKLKAVEDLAYNTLSQLIAQATSDEVRQRHELLQQEFELEITMIRMNLDHLTTRYAKELHDAATGSGNVSLTLDRHEQLAIHSANTLYDRARAIQTGG</sequence>
<protein>
    <submittedName>
        <fullName evidence="1">Uncharacterized protein</fullName>
    </submittedName>
</protein>
<evidence type="ECO:0000313" key="1">
    <source>
        <dbReference type="EMBL" id="SFH44755.1"/>
    </source>
</evidence>
<reference evidence="1 2" key="1">
    <citation type="submission" date="2016-10" db="EMBL/GenBank/DDBJ databases">
        <authorList>
            <person name="de Groot N.N."/>
        </authorList>
    </citation>
    <scope>NUCLEOTIDE SEQUENCE [LARGE SCALE GENOMIC DNA]</scope>
    <source>
        <strain evidence="1 2">CGMCC 1.6848</strain>
    </source>
</reference>
<evidence type="ECO:0000313" key="2">
    <source>
        <dbReference type="Proteomes" id="UP000199040"/>
    </source>
</evidence>
<dbReference type="RefSeq" id="WP_092844593.1">
    <property type="nucleotide sequence ID" value="NZ_FOPY01000004.1"/>
</dbReference>
<gene>
    <name evidence="1" type="ORF">SAMN04487959_104122</name>
</gene>
<name>A0A1I3A4D4_9GAMM</name>
<accession>A0A1I3A4D4</accession>
<dbReference type="Proteomes" id="UP000199040">
    <property type="component" value="Unassembled WGS sequence"/>
</dbReference>
<organism evidence="1 2">
    <name type="scientific">Modicisalibacter xianhensis</name>
    <dbReference type="NCBI Taxonomy" id="442341"/>
    <lineage>
        <taxon>Bacteria</taxon>
        <taxon>Pseudomonadati</taxon>
        <taxon>Pseudomonadota</taxon>
        <taxon>Gammaproteobacteria</taxon>
        <taxon>Oceanospirillales</taxon>
        <taxon>Halomonadaceae</taxon>
        <taxon>Modicisalibacter</taxon>
    </lineage>
</organism>
<proteinExistence type="predicted"/>
<keyword evidence="2" id="KW-1185">Reference proteome</keyword>
<dbReference type="STRING" id="442341.SAMN04487959_104122"/>
<dbReference type="AlphaFoldDB" id="A0A1I3A4D4"/>
<dbReference type="EMBL" id="FOPY01000004">
    <property type="protein sequence ID" value="SFH44755.1"/>
    <property type="molecule type" value="Genomic_DNA"/>
</dbReference>